<keyword evidence="6" id="KW-1185">Reference proteome</keyword>
<dbReference type="SMART" id="SM00420">
    <property type="entry name" value="HTH_DEOR"/>
    <property type="match status" value="1"/>
</dbReference>
<dbReference type="PROSITE" id="PS00894">
    <property type="entry name" value="HTH_DEOR_1"/>
    <property type="match status" value="1"/>
</dbReference>
<feature type="domain" description="HTH deoR-type" evidence="4">
    <location>
        <begin position="28"/>
        <end position="83"/>
    </location>
</feature>
<dbReference type="InterPro" id="IPR037171">
    <property type="entry name" value="NagB/RpiA_transferase-like"/>
</dbReference>
<proteinExistence type="predicted"/>
<comment type="caution">
    <text evidence="5">The sequence shown here is derived from an EMBL/GenBank/DDBJ whole genome shotgun (WGS) entry which is preliminary data.</text>
</comment>
<dbReference type="EMBL" id="JBHRYD010000015">
    <property type="protein sequence ID" value="MFC3706115.1"/>
    <property type="molecule type" value="Genomic_DNA"/>
</dbReference>
<dbReference type="InterPro" id="IPR001034">
    <property type="entry name" value="DeoR_HTH"/>
</dbReference>
<dbReference type="PROSITE" id="PS51000">
    <property type="entry name" value="HTH_DEOR_2"/>
    <property type="match status" value="1"/>
</dbReference>
<evidence type="ECO:0000256" key="3">
    <source>
        <dbReference type="ARBA" id="ARBA00023163"/>
    </source>
</evidence>
<dbReference type="Pfam" id="PF00455">
    <property type="entry name" value="DeoRC"/>
    <property type="match status" value="1"/>
</dbReference>
<dbReference type="InterPro" id="IPR036388">
    <property type="entry name" value="WH-like_DNA-bd_sf"/>
</dbReference>
<dbReference type="PANTHER" id="PTHR30363">
    <property type="entry name" value="HTH-TYPE TRANSCRIPTIONAL REGULATOR SRLR-RELATED"/>
    <property type="match status" value="1"/>
</dbReference>
<keyword evidence="3" id="KW-0804">Transcription</keyword>
<dbReference type="GO" id="GO:0003677">
    <property type="term" value="F:DNA binding"/>
    <property type="evidence" value="ECO:0007669"/>
    <property type="project" value="UniProtKB-KW"/>
</dbReference>
<evidence type="ECO:0000313" key="5">
    <source>
        <dbReference type="EMBL" id="MFC3706115.1"/>
    </source>
</evidence>
<dbReference type="CDD" id="cd00090">
    <property type="entry name" value="HTH_ARSR"/>
    <property type="match status" value="1"/>
</dbReference>
<evidence type="ECO:0000256" key="2">
    <source>
        <dbReference type="ARBA" id="ARBA00023125"/>
    </source>
</evidence>
<dbReference type="InterPro" id="IPR050313">
    <property type="entry name" value="Carb_Metab_HTH_regulators"/>
</dbReference>
<dbReference type="InterPro" id="IPR011991">
    <property type="entry name" value="ArsR-like_HTH"/>
</dbReference>
<evidence type="ECO:0000259" key="4">
    <source>
        <dbReference type="PROSITE" id="PS51000"/>
    </source>
</evidence>
<accession>A0ABV7X5V3</accession>
<dbReference type="Pfam" id="PF08220">
    <property type="entry name" value="HTH_DeoR"/>
    <property type="match status" value="1"/>
</dbReference>
<dbReference type="SUPFAM" id="SSF100950">
    <property type="entry name" value="NagB/RpiA/CoA transferase-like"/>
    <property type="match status" value="1"/>
</dbReference>
<dbReference type="InterPro" id="IPR018356">
    <property type="entry name" value="Tscrpt_reg_HTH_DeoR_CS"/>
</dbReference>
<reference evidence="6" key="1">
    <citation type="journal article" date="2019" name="Int. J. Syst. Evol. Microbiol.">
        <title>The Global Catalogue of Microorganisms (GCM) 10K type strain sequencing project: providing services to taxonomists for standard genome sequencing and annotation.</title>
        <authorList>
            <consortium name="The Broad Institute Genomics Platform"/>
            <consortium name="The Broad Institute Genome Sequencing Center for Infectious Disease"/>
            <person name="Wu L."/>
            <person name="Ma J."/>
        </authorList>
    </citation>
    <scope>NUCLEOTIDE SEQUENCE [LARGE SCALE GENOMIC DNA]</scope>
    <source>
        <strain evidence="6">KCTC 42281</strain>
    </source>
</reference>
<dbReference type="SUPFAM" id="SSF46785">
    <property type="entry name" value="Winged helix' DNA-binding domain"/>
    <property type="match status" value="1"/>
</dbReference>
<sequence length="279" mass="30228">MAVTRAISDAPARKGRKSVNDARQNLLAEPRRMKILEWLQEEGSARVRDLSQAFAVSEATIRQDLERLDQDGFVVREHGGAYLKSVPQQVQSMSLQHLTNMDRKKRIGRAAAALVSNGETIILDSGSTTTEIANNLTAHQNLNVITNAINIALTLGALPSMTVHLSGGQFKAPTLSVTGEKSGDFFNGIFAEKLFLATAAVSFEAGLTFPAMADLYVKRAMIKASSKVYLVADSTKIGRTSFSSLGPIDMIGAFITDEGIADEDRAEFEKRGIEVIIAR</sequence>
<organism evidence="5 6">
    <name type="scientific">Devosia honganensis</name>
    <dbReference type="NCBI Taxonomy" id="1610527"/>
    <lineage>
        <taxon>Bacteria</taxon>
        <taxon>Pseudomonadati</taxon>
        <taxon>Pseudomonadota</taxon>
        <taxon>Alphaproteobacteria</taxon>
        <taxon>Hyphomicrobiales</taxon>
        <taxon>Devosiaceae</taxon>
        <taxon>Devosia</taxon>
    </lineage>
</organism>
<name>A0ABV7X5V3_9HYPH</name>
<protein>
    <submittedName>
        <fullName evidence="5">DeoR/GlpR family DNA-binding transcription regulator</fullName>
    </submittedName>
</protein>
<gene>
    <name evidence="5" type="ORF">ACFOOL_15290</name>
</gene>
<dbReference type="SMART" id="SM01134">
    <property type="entry name" value="DeoRC"/>
    <property type="match status" value="1"/>
</dbReference>
<dbReference type="RefSeq" id="WP_380098169.1">
    <property type="nucleotide sequence ID" value="NZ_JBHRYD010000015.1"/>
</dbReference>
<keyword evidence="2 5" id="KW-0238">DNA-binding</keyword>
<dbReference type="InterPro" id="IPR036390">
    <property type="entry name" value="WH_DNA-bd_sf"/>
</dbReference>
<dbReference type="PRINTS" id="PR00037">
    <property type="entry name" value="HTHLACR"/>
</dbReference>
<evidence type="ECO:0000256" key="1">
    <source>
        <dbReference type="ARBA" id="ARBA00023015"/>
    </source>
</evidence>
<dbReference type="Gene3D" id="1.10.10.10">
    <property type="entry name" value="Winged helix-like DNA-binding domain superfamily/Winged helix DNA-binding domain"/>
    <property type="match status" value="1"/>
</dbReference>
<dbReference type="PANTHER" id="PTHR30363:SF44">
    <property type="entry name" value="AGA OPERON TRANSCRIPTIONAL REPRESSOR-RELATED"/>
    <property type="match status" value="1"/>
</dbReference>
<dbReference type="InterPro" id="IPR014036">
    <property type="entry name" value="DeoR-like_C"/>
</dbReference>
<dbReference type="Proteomes" id="UP001595613">
    <property type="component" value="Unassembled WGS sequence"/>
</dbReference>
<evidence type="ECO:0000313" key="6">
    <source>
        <dbReference type="Proteomes" id="UP001595613"/>
    </source>
</evidence>
<dbReference type="Gene3D" id="3.30.750.70">
    <property type="entry name" value="4-hydroxybutyrate coenzyme like domains"/>
    <property type="match status" value="1"/>
</dbReference>
<keyword evidence="1" id="KW-0805">Transcription regulation</keyword>